<feature type="transmembrane region" description="Helical" evidence="1">
    <location>
        <begin position="18"/>
        <end position="37"/>
    </location>
</feature>
<name>A0ABS1JNV0_9BURK</name>
<evidence type="ECO:0000313" key="3">
    <source>
        <dbReference type="Proteomes" id="UP000622707"/>
    </source>
</evidence>
<keyword evidence="1" id="KW-1133">Transmembrane helix</keyword>
<feature type="transmembrane region" description="Helical" evidence="1">
    <location>
        <begin position="43"/>
        <end position="60"/>
    </location>
</feature>
<comment type="caution">
    <text evidence="2">The sequence shown here is derived from an EMBL/GenBank/DDBJ whole genome shotgun (WGS) entry which is preliminary data.</text>
</comment>
<dbReference type="Pfam" id="PF09842">
    <property type="entry name" value="DUF2069"/>
    <property type="match status" value="1"/>
</dbReference>
<keyword evidence="1" id="KW-0812">Transmembrane</keyword>
<gene>
    <name evidence="2" type="ORF">JI746_11915</name>
</gene>
<evidence type="ECO:0000313" key="2">
    <source>
        <dbReference type="EMBL" id="MBL0425816.1"/>
    </source>
</evidence>
<feature type="transmembrane region" description="Helical" evidence="1">
    <location>
        <begin position="92"/>
        <end position="111"/>
    </location>
</feature>
<reference evidence="2 3" key="1">
    <citation type="journal article" date="2017" name="Int. J. Syst. Evol. Microbiol.">
        <title>Ramlibacter alkalitolerans sp. nov., alkali-tolerant bacterium isolated from soil of ginseng.</title>
        <authorList>
            <person name="Lee D.H."/>
            <person name="Cha C.J."/>
        </authorList>
    </citation>
    <scope>NUCLEOTIDE SEQUENCE [LARGE SCALE GENOMIC DNA]</scope>
    <source>
        <strain evidence="2 3">KACC 19305</strain>
    </source>
</reference>
<dbReference type="RefSeq" id="WP_201689706.1">
    <property type="nucleotide sequence ID" value="NZ_JAEQND010000006.1"/>
</dbReference>
<keyword evidence="3" id="KW-1185">Reference proteome</keyword>
<dbReference type="InterPro" id="IPR018643">
    <property type="entry name" value="DUF2069_membrane"/>
</dbReference>
<keyword evidence="1" id="KW-0472">Membrane</keyword>
<organism evidence="2 3">
    <name type="scientific">Ramlibacter alkalitolerans</name>
    <dbReference type="NCBI Taxonomy" id="2039631"/>
    <lineage>
        <taxon>Bacteria</taxon>
        <taxon>Pseudomonadati</taxon>
        <taxon>Pseudomonadota</taxon>
        <taxon>Betaproteobacteria</taxon>
        <taxon>Burkholderiales</taxon>
        <taxon>Comamonadaceae</taxon>
        <taxon>Ramlibacter</taxon>
    </lineage>
</organism>
<proteinExistence type="predicted"/>
<dbReference type="EMBL" id="JAEQND010000006">
    <property type="protein sequence ID" value="MBL0425816.1"/>
    <property type="molecule type" value="Genomic_DNA"/>
</dbReference>
<accession>A0ABS1JNV0</accession>
<evidence type="ECO:0000256" key="1">
    <source>
        <dbReference type="SAM" id="Phobius"/>
    </source>
</evidence>
<protein>
    <submittedName>
        <fullName evidence="2">DUF2069 domain-containing protein</fullName>
    </submittedName>
</protein>
<sequence length="118" mass="13097">MQSPETAAVPPVVEATRWIAVAALLGLIVLQLAWHLWLPARPSLWVLKALPLCIPLAGLLKRQMYTYRWTSLLVWLYVLDGAARTAEGLPPALELALSLILFVACGLHVRIRLRNAKP</sequence>
<dbReference type="Proteomes" id="UP000622707">
    <property type="component" value="Unassembled WGS sequence"/>
</dbReference>